<dbReference type="Proteomes" id="UP000887013">
    <property type="component" value="Unassembled WGS sequence"/>
</dbReference>
<evidence type="ECO:0000256" key="1">
    <source>
        <dbReference type="SAM" id="MobiDB-lite"/>
    </source>
</evidence>
<dbReference type="EMBL" id="BMAW01121790">
    <property type="protein sequence ID" value="GFT95668.1"/>
    <property type="molecule type" value="Genomic_DNA"/>
</dbReference>
<comment type="caution">
    <text evidence="2">The sequence shown here is derived from an EMBL/GenBank/DDBJ whole genome shotgun (WGS) entry which is preliminary data.</text>
</comment>
<accession>A0A8X6U661</accession>
<name>A0A8X6U661_NEPPI</name>
<reference evidence="2" key="1">
    <citation type="submission" date="2020-08" db="EMBL/GenBank/DDBJ databases">
        <title>Multicomponent nature underlies the extraordinary mechanical properties of spider dragline silk.</title>
        <authorList>
            <person name="Kono N."/>
            <person name="Nakamura H."/>
            <person name="Mori M."/>
            <person name="Yoshida Y."/>
            <person name="Ohtoshi R."/>
            <person name="Malay A.D."/>
            <person name="Moran D.A.P."/>
            <person name="Tomita M."/>
            <person name="Numata K."/>
            <person name="Arakawa K."/>
        </authorList>
    </citation>
    <scope>NUCLEOTIDE SEQUENCE</scope>
</reference>
<evidence type="ECO:0000313" key="2">
    <source>
        <dbReference type="EMBL" id="GFT95668.1"/>
    </source>
</evidence>
<organism evidence="2 3">
    <name type="scientific">Nephila pilipes</name>
    <name type="common">Giant wood spider</name>
    <name type="synonym">Nephila maculata</name>
    <dbReference type="NCBI Taxonomy" id="299642"/>
    <lineage>
        <taxon>Eukaryota</taxon>
        <taxon>Metazoa</taxon>
        <taxon>Ecdysozoa</taxon>
        <taxon>Arthropoda</taxon>
        <taxon>Chelicerata</taxon>
        <taxon>Arachnida</taxon>
        <taxon>Araneae</taxon>
        <taxon>Araneomorphae</taxon>
        <taxon>Entelegynae</taxon>
        <taxon>Araneoidea</taxon>
        <taxon>Nephilidae</taxon>
        <taxon>Nephila</taxon>
    </lineage>
</organism>
<dbReference type="AlphaFoldDB" id="A0A8X6U661"/>
<keyword evidence="3" id="KW-1185">Reference proteome</keyword>
<evidence type="ECO:0000313" key="3">
    <source>
        <dbReference type="Proteomes" id="UP000887013"/>
    </source>
</evidence>
<feature type="region of interest" description="Disordered" evidence="1">
    <location>
        <begin position="19"/>
        <end position="45"/>
    </location>
</feature>
<protein>
    <submittedName>
        <fullName evidence="2">Uncharacterized protein</fullName>
    </submittedName>
</protein>
<sequence>MKDESVLASKNLLQEHPERIYSNRGRIASSEGELDEEEGGRSKYFRRRPKGGAVGFVMDGALKAPFRILP</sequence>
<gene>
    <name evidence="2" type="ORF">NPIL_95621</name>
</gene>
<proteinExistence type="predicted"/>